<evidence type="ECO:0000256" key="5">
    <source>
        <dbReference type="ARBA" id="ARBA00022839"/>
    </source>
</evidence>
<evidence type="ECO:0000313" key="8">
    <source>
        <dbReference type="EMBL" id="SKB63411.1"/>
    </source>
</evidence>
<dbReference type="GO" id="GO:0003677">
    <property type="term" value="F:DNA binding"/>
    <property type="evidence" value="ECO:0007669"/>
    <property type="project" value="InterPro"/>
</dbReference>
<proteinExistence type="inferred from homology"/>
<feature type="domain" description="DNA-directed DNA polymerase family A palm" evidence="7">
    <location>
        <begin position="519"/>
        <end position="791"/>
    </location>
</feature>
<keyword evidence="5 8" id="KW-0540">Nuclease</keyword>
<dbReference type="GO" id="GO:0006302">
    <property type="term" value="P:double-strand break repair"/>
    <property type="evidence" value="ECO:0007669"/>
    <property type="project" value="TreeGrafter"/>
</dbReference>
<dbReference type="EC" id="2.7.7.7" evidence="3"/>
<dbReference type="RefSeq" id="WP_079638754.1">
    <property type="nucleotide sequence ID" value="NZ_FUYP01000011.1"/>
</dbReference>
<dbReference type="SMART" id="SM00482">
    <property type="entry name" value="POLAc"/>
    <property type="match status" value="1"/>
</dbReference>
<dbReference type="InterPro" id="IPR043502">
    <property type="entry name" value="DNA/RNA_pol_sf"/>
</dbReference>
<dbReference type="GO" id="GO:0004527">
    <property type="term" value="F:exonuclease activity"/>
    <property type="evidence" value="ECO:0007669"/>
    <property type="project" value="UniProtKB-KW"/>
</dbReference>
<reference evidence="9" key="1">
    <citation type="submission" date="2017-02" db="EMBL/GenBank/DDBJ databases">
        <authorList>
            <person name="Varghese N."/>
            <person name="Submissions S."/>
        </authorList>
    </citation>
    <scope>NUCLEOTIDE SEQUENCE [LARGE SCALE GENOMIC DNA]</scope>
    <source>
        <strain evidence="9">R11H</strain>
    </source>
</reference>
<dbReference type="AlphaFoldDB" id="A0A1T5CVP7"/>
<comment type="subunit">
    <text evidence="2">Single-chain monomer with multiple functions.</text>
</comment>
<evidence type="ECO:0000256" key="6">
    <source>
        <dbReference type="ARBA" id="ARBA00049244"/>
    </source>
</evidence>
<dbReference type="GO" id="GO:0003887">
    <property type="term" value="F:DNA-directed DNA polymerase activity"/>
    <property type="evidence" value="ECO:0007669"/>
    <property type="project" value="UniProtKB-EC"/>
</dbReference>
<accession>A0A1T5CVP7</accession>
<dbReference type="SUPFAM" id="SSF53098">
    <property type="entry name" value="Ribonuclease H-like"/>
    <property type="match status" value="1"/>
</dbReference>
<dbReference type="PANTHER" id="PTHR10133:SF27">
    <property type="entry name" value="DNA POLYMERASE NU"/>
    <property type="match status" value="1"/>
</dbReference>
<dbReference type="Gene3D" id="1.10.150.20">
    <property type="entry name" value="5' to 3' exonuclease, C-terminal subdomain"/>
    <property type="match status" value="1"/>
</dbReference>
<dbReference type="OrthoDB" id="8430095at2"/>
<sequence>MSISSRLIDARTEQAELDALREELGAAELVGIDIETQDEGRHAGLNAYNNKKRHVFDHRRTVITGFSLYVDGAETAYYFNTAHADAENRLSVGAALEILGWISDSAVKVAHNAPFELVQLEQCWGYILENVVCTLQMAVSHHGPDEYEIRRFLDEPLTGFQKIAKAAKLAFSNYDTESKGRDLTSDQADMLGKFISKTSNAAHSYNGHVDSLALGYGLKKLVKSLFGYQMTTYEETLAAHGASHMGQLTGEQVANYGADDAYWAVRVYKELMKRMLAENPAALVTFLKTENPMVRHYANMWRDGLRLDLDQVYERQGIERENMAAVLRKFKAQIKELLPFPEGKNEKLAEYEDWYAKHWEKKRTQIAGWINTPDSDDVYEQCTQASNPIGNAWAEERGTPLPKGRLNLVHYHGMRTILYDLMGLKIRFSDGKVGSDAEVRGRMMLRAQKDGDKQTEAILTSLQEMADIEQRMKLYLTPYTQLMDPETSRVYPSVSSKLATRRLAASFPNPMQLAKQGNSTYIRSFYLPDNDDHLVVSADWSSVELVLIGDFSDDPGFKEVFGQLPYGDLHSGAAADCLAVKTLPGLTEEEFMLFKFGENPNGRVLKNTATGAIMDPKAFFKHARGTPVGKGANFNYWYSGSLSTVGGNLGWTSDEMWEAVDRYRARFPLAEKWRVNTQTEVTEYGFVTLPDGHRRARYEATQAWASAMRHKFAEIDAAPSLGNYADLAIRRIQSRARNQAVNAMIQGSCATLAKQSILNLMPMLEAAGIADKVRFMMPIHDELVFSVHRDVVMIFIPLLRKAMCEHPNVVKTLPLDCTVSIGKTFRPYNGTAFSQFELDECSSEIDGIVPKELLGKKLPDDIVAQVVNFIADAKVPANDQHHIGAAA</sequence>
<evidence type="ECO:0000259" key="7">
    <source>
        <dbReference type="SMART" id="SM00482"/>
    </source>
</evidence>
<evidence type="ECO:0000313" key="9">
    <source>
        <dbReference type="Proteomes" id="UP000190044"/>
    </source>
</evidence>
<comment type="similarity">
    <text evidence="1">Belongs to the DNA polymerase type-A family.</text>
</comment>
<dbReference type="GO" id="GO:0006261">
    <property type="term" value="P:DNA-templated DNA replication"/>
    <property type="evidence" value="ECO:0007669"/>
    <property type="project" value="InterPro"/>
</dbReference>
<dbReference type="InterPro" id="IPR036397">
    <property type="entry name" value="RNaseH_sf"/>
</dbReference>
<dbReference type="InterPro" id="IPR012337">
    <property type="entry name" value="RNaseH-like_sf"/>
</dbReference>
<evidence type="ECO:0000256" key="4">
    <source>
        <dbReference type="ARBA" id="ARBA00022705"/>
    </source>
</evidence>
<keyword evidence="5 8" id="KW-0378">Hydrolase</keyword>
<keyword evidence="9" id="KW-1185">Reference proteome</keyword>
<dbReference type="Proteomes" id="UP000190044">
    <property type="component" value="Unassembled WGS sequence"/>
</dbReference>
<keyword evidence="4" id="KW-0235">DNA replication</keyword>
<dbReference type="SUPFAM" id="SSF56672">
    <property type="entry name" value="DNA/RNA polymerases"/>
    <property type="match status" value="1"/>
</dbReference>
<dbReference type="PANTHER" id="PTHR10133">
    <property type="entry name" value="DNA POLYMERASE I"/>
    <property type="match status" value="1"/>
</dbReference>
<name>A0A1T5CVP7_9SPHN</name>
<dbReference type="Gene3D" id="3.30.70.370">
    <property type="match status" value="1"/>
</dbReference>
<dbReference type="InterPro" id="IPR002298">
    <property type="entry name" value="DNA_polymerase_A"/>
</dbReference>
<organism evidence="8 9">
    <name type="scientific">Sphingopyxis flava</name>
    <dbReference type="NCBI Taxonomy" id="1507287"/>
    <lineage>
        <taxon>Bacteria</taxon>
        <taxon>Pseudomonadati</taxon>
        <taxon>Pseudomonadota</taxon>
        <taxon>Alphaproteobacteria</taxon>
        <taxon>Sphingomonadales</taxon>
        <taxon>Sphingomonadaceae</taxon>
        <taxon>Sphingopyxis</taxon>
    </lineage>
</organism>
<dbReference type="Gene3D" id="3.30.420.10">
    <property type="entry name" value="Ribonuclease H-like superfamily/Ribonuclease H"/>
    <property type="match status" value="1"/>
</dbReference>
<evidence type="ECO:0000256" key="1">
    <source>
        <dbReference type="ARBA" id="ARBA00007705"/>
    </source>
</evidence>
<evidence type="ECO:0000256" key="3">
    <source>
        <dbReference type="ARBA" id="ARBA00012417"/>
    </source>
</evidence>
<protein>
    <recommendedName>
        <fullName evidence="3">DNA-directed DNA polymerase</fullName>
        <ecNumber evidence="3">2.7.7.7</ecNumber>
    </recommendedName>
</protein>
<gene>
    <name evidence="8" type="ORF">SAMN06295937_1011157</name>
</gene>
<dbReference type="EMBL" id="FUYP01000011">
    <property type="protein sequence ID" value="SKB63411.1"/>
    <property type="molecule type" value="Genomic_DNA"/>
</dbReference>
<dbReference type="Pfam" id="PF00476">
    <property type="entry name" value="DNA_pol_A"/>
    <property type="match status" value="2"/>
</dbReference>
<evidence type="ECO:0000256" key="2">
    <source>
        <dbReference type="ARBA" id="ARBA00011541"/>
    </source>
</evidence>
<dbReference type="InterPro" id="IPR001098">
    <property type="entry name" value="DNA-dir_DNA_pol_A_palm_dom"/>
</dbReference>
<comment type="catalytic activity">
    <reaction evidence="6">
        <text>DNA(n) + a 2'-deoxyribonucleoside 5'-triphosphate = DNA(n+1) + diphosphate</text>
        <dbReference type="Rhea" id="RHEA:22508"/>
        <dbReference type="Rhea" id="RHEA-COMP:17339"/>
        <dbReference type="Rhea" id="RHEA-COMP:17340"/>
        <dbReference type="ChEBI" id="CHEBI:33019"/>
        <dbReference type="ChEBI" id="CHEBI:61560"/>
        <dbReference type="ChEBI" id="CHEBI:173112"/>
        <dbReference type="EC" id="2.7.7.7"/>
    </reaction>
</comment>
<keyword evidence="5 8" id="KW-0269">Exonuclease</keyword>